<evidence type="ECO:0000313" key="1">
    <source>
        <dbReference type="EMBL" id="ODQ71384.1"/>
    </source>
</evidence>
<accession>A0A1E3Q1J8</accession>
<sequence length="51" mass="5853">MLATAVERVRDKTKVQRCRRVQVLLLLIFNGAFCIIKETRITNISGDVTVY</sequence>
<protein>
    <submittedName>
        <fullName evidence="1">Uncharacterized protein</fullName>
    </submittedName>
</protein>
<evidence type="ECO:0000313" key="2">
    <source>
        <dbReference type="Proteomes" id="UP000094385"/>
    </source>
</evidence>
<reference evidence="1 2" key="1">
    <citation type="journal article" date="2016" name="Proc. Natl. Acad. Sci. U.S.A.">
        <title>Comparative genomics of biotechnologically important yeasts.</title>
        <authorList>
            <person name="Riley R."/>
            <person name="Haridas S."/>
            <person name="Wolfe K.H."/>
            <person name="Lopes M.R."/>
            <person name="Hittinger C.T."/>
            <person name="Goeker M."/>
            <person name="Salamov A.A."/>
            <person name="Wisecaver J.H."/>
            <person name="Long T.M."/>
            <person name="Calvey C.H."/>
            <person name="Aerts A.L."/>
            <person name="Barry K.W."/>
            <person name="Choi C."/>
            <person name="Clum A."/>
            <person name="Coughlan A.Y."/>
            <person name="Deshpande S."/>
            <person name="Douglass A.P."/>
            <person name="Hanson S.J."/>
            <person name="Klenk H.-P."/>
            <person name="LaButti K.M."/>
            <person name="Lapidus A."/>
            <person name="Lindquist E.A."/>
            <person name="Lipzen A.M."/>
            <person name="Meier-Kolthoff J.P."/>
            <person name="Ohm R.A."/>
            <person name="Otillar R.P."/>
            <person name="Pangilinan J.L."/>
            <person name="Peng Y."/>
            <person name="Rokas A."/>
            <person name="Rosa C.A."/>
            <person name="Scheuner C."/>
            <person name="Sibirny A.A."/>
            <person name="Slot J.C."/>
            <person name="Stielow J.B."/>
            <person name="Sun H."/>
            <person name="Kurtzman C.P."/>
            <person name="Blackwell M."/>
            <person name="Grigoriev I.V."/>
            <person name="Jeffries T.W."/>
        </authorList>
    </citation>
    <scope>NUCLEOTIDE SEQUENCE [LARGE SCALE GENOMIC DNA]</scope>
    <source>
        <strain evidence="1 2">NRRL Y-11557</strain>
    </source>
</reference>
<keyword evidence="2" id="KW-1185">Reference proteome</keyword>
<dbReference type="EMBL" id="KV454298">
    <property type="protein sequence ID" value="ODQ71384.1"/>
    <property type="molecule type" value="Genomic_DNA"/>
</dbReference>
<dbReference type="Proteomes" id="UP000094385">
    <property type="component" value="Unassembled WGS sequence"/>
</dbReference>
<organism evidence="1 2">
    <name type="scientific">Lipomyces starkeyi NRRL Y-11557</name>
    <dbReference type="NCBI Taxonomy" id="675824"/>
    <lineage>
        <taxon>Eukaryota</taxon>
        <taxon>Fungi</taxon>
        <taxon>Dikarya</taxon>
        <taxon>Ascomycota</taxon>
        <taxon>Saccharomycotina</taxon>
        <taxon>Lipomycetes</taxon>
        <taxon>Lipomycetales</taxon>
        <taxon>Lipomycetaceae</taxon>
        <taxon>Lipomyces</taxon>
    </lineage>
</organism>
<proteinExistence type="predicted"/>
<dbReference type="AlphaFoldDB" id="A0A1E3Q1J8"/>
<name>A0A1E3Q1J8_LIPST</name>
<gene>
    <name evidence="1" type="ORF">LIPSTDRAFT_154760</name>
</gene>